<organism evidence="1">
    <name type="scientific">Salmonella phage SalP219</name>
    <dbReference type="NCBI Taxonomy" id="3158864"/>
    <lineage>
        <taxon>Viruses</taxon>
        <taxon>Duplodnaviria</taxon>
        <taxon>Heunggongvirae</taxon>
        <taxon>Uroviricota</taxon>
        <taxon>Caudoviricetes</taxon>
        <taxon>Vequintavirinae</taxon>
        <taxon>Seunavirus</taxon>
    </lineage>
</organism>
<name>A0AAU7PIJ9_9CAUD</name>
<reference evidence="1" key="1">
    <citation type="submission" date="2024-04" db="EMBL/GenBank/DDBJ databases">
        <authorList>
            <person name="Jaglan A.B."/>
            <person name="Vashisth M."/>
            <person name="Anand T."/>
            <person name="Virmani N."/>
            <person name="Bera B."/>
            <person name="Vaid R."/>
        </authorList>
    </citation>
    <scope>NUCLEOTIDE SEQUENCE</scope>
</reference>
<accession>A0AAU7PIJ9</accession>
<dbReference type="EMBL" id="PP595732">
    <property type="protein sequence ID" value="XBS49975.1"/>
    <property type="molecule type" value="Genomic_DNA"/>
</dbReference>
<evidence type="ECO:0000313" key="1">
    <source>
        <dbReference type="EMBL" id="XBS49975.1"/>
    </source>
</evidence>
<sequence>MNYREKFFARKEKYVFEIENLIEYLKITHKEMELSFTGF</sequence>
<proteinExistence type="predicted"/>
<protein>
    <submittedName>
        <fullName evidence="1">Uncharacterized protein</fullName>
    </submittedName>
</protein>